<dbReference type="PANTHER" id="PTHR43155:SF2">
    <property type="entry name" value="CYCLIC DI-GMP PHOSPHODIESTERASE PA4108"/>
    <property type="match status" value="1"/>
</dbReference>
<dbReference type="EMBL" id="CP034791">
    <property type="protein sequence ID" value="AZT90830.1"/>
    <property type="molecule type" value="Genomic_DNA"/>
</dbReference>
<dbReference type="CDD" id="cd00077">
    <property type="entry name" value="HDc"/>
    <property type="match status" value="1"/>
</dbReference>
<dbReference type="RefSeq" id="WP_127352212.1">
    <property type="nucleotide sequence ID" value="NZ_CP034791.1"/>
</dbReference>
<feature type="domain" description="HD-GYP" evidence="1">
    <location>
        <begin position="101"/>
        <end position="297"/>
    </location>
</feature>
<sequence length="350" mass="40110">MRKVTIDELQEGMKLARDVFTENGKLLLPEGFIIKPSFIEKLKEYNIDSVYVEDEITKNYVKEEIIYHETFIAIQDLMVSAKTGEIVDPFVAREIVNDIVAEIIEEEDVFLKIVGFRDVDNYTYFHSVDVSIFSAIIGKLLGFERKKIEDLALAALLHDFGKMKIPPEILNKPAKLTDEEFEEMKKHTIYGYQMVKNMEGISEEIAEVALLHHERLDGSGYPLKLKGDKIPIFARIIAIADVYDALTADRVYKKKVVPTKAADYLLKYAGVQFDKEIVQKFLKMVVKYPVGCFVVLNTGEIAIVYEENPFNKTRPIVKVVARKEGPPVLTPYYIDLAQDQKREIIDVINY</sequence>
<evidence type="ECO:0000259" key="1">
    <source>
        <dbReference type="PROSITE" id="PS51832"/>
    </source>
</evidence>
<dbReference type="InterPro" id="IPR003607">
    <property type="entry name" value="HD/PDEase_dom"/>
</dbReference>
<gene>
    <name evidence="2" type="ORF">ELD05_09350</name>
</gene>
<reference evidence="2 3" key="1">
    <citation type="submission" date="2018-12" db="EMBL/GenBank/DDBJ databases">
        <title>Genome sequence from the cellulolytic species, Caldicellulosiruptor changbaiensis.</title>
        <authorList>
            <person name="Blumer-Schuette S.E."/>
            <person name="Mendoza C."/>
        </authorList>
    </citation>
    <scope>NUCLEOTIDE SEQUENCE [LARGE SCALE GENOMIC DNA]</scope>
    <source>
        <strain evidence="2 3">CBS-Z</strain>
    </source>
</reference>
<keyword evidence="3" id="KW-1185">Reference proteome</keyword>
<name>A0A3T0D6U0_9FIRM</name>
<dbReference type="InterPro" id="IPR037522">
    <property type="entry name" value="HD_GYP_dom"/>
</dbReference>
<protein>
    <submittedName>
        <fullName evidence="2">HD-GYP domain-containing protein</fullName>
    </submittedName>
</protein>
<dbReference type="SMART" id="SM00471">
    <property type="entry name" value="HDc"/>
    <property type="match status" value="1"/>
</dbReference>
<dbReference type="Proteomes" id="UP000282930">
    <property type="component" value="Chromosome"/>
</dbReference>
<dbReference type="PROSITE" id="PS51832">
    <property type="entry name" value="HD_GYP"/>
    <property type="match status" value="1"/>
</dbReference>
<accession>A0A3T0D6U0</accession>
<dbReference type="Gene3D" id="1.10.3210.10">
    <property type="entry name" value="Hypothetical protein af1432"/>
    <property type="match status" value="1"/>
</dbReference>
<dbReference type="PANTHER" id="PTHR43155">
    <property type="entry name" value="CYCLIC DI-GMP PHOSPHODIESTERASE PA4108-RELATED"/>
    <property type="match status" value="1"/>
</dbReference>
<proteinExistence type="predicted"/>
<dbReference type="AlphaFoldDB" id="A0A3T0D6U0"/>
<dbReference type="Pfam" id="PF13487">
    <property type="entry name" value="HD_5"/>
    <property type="match status" value="1"/>
</dbReference>
<dbReference type="SUPFAM" id="SSF109604">
    <property type="entry name" value="HD-domain/PDEase-like"/>
    <property type="match status" value="1"/>
</dbReference>
<evidence type="ECO:0000313" key="3">
    <source>
        <dbReference type="Proteomes" id="UP000282930"/>
    </source>
</evidence>
<dbReference type="KEGG" id="ccha:ELD05_09350"/>
<organism evidence="2 3">
    <name type="scientific">Caldicellulosiruptor changbaiensis</name>
    <dbReference type="NCBI Taxonomy" id="1222016"/>
    <lineage>
        <taxon>Bacteria</taxon>
        <taxon>Bacillati</taxon>
        <taxon>Bacillota</taxon>
        <taxon>Bacillota incertae sedis</taxon>
        <taxon>Caldicellulosiruptorales</taxon>
        <taxon>Caldicellulosiruptoraceae</taxon>
        <taxon>Caldicellulosiruptor</taxon>
    </lineage>
</organism>
<evidence type="ECO:0000313" key="2">
    <source>
        <dbReference type="EMBL" id="AZT90830.1"/>
    </source>
</evidence>